<reference evidence="2" key="1">
    <citation type="journal article" date="2020" name="Stud. Mycol.">
        <title>101 Dothideomycetes genomes: a test case for predicting lifestyles and emergence of pathogens.</title>
        <authorList>
            <person name="Haridas S."/>
            <person name="Albert R."/>
            <person name="Binder M."/>
            <person name="Bloem J."/>
            <person name="Labutti K."/>
            <person name="Salamov A."/>
            <person name="Andreopoulos B."/>
            <person name="Baker S."/>
            <person name="Barry K."/>
            <person name="Bills G."/>
            <person name="Bluhm B."/>
            <person name="Cannon C."/>
            <person name="Castanera R."/>
            <person name="Culley D."/>
            <person name="Daum C."/>
            <person name="Ezra D."/>
            <person name="Gonzalez J."/>
            <person name="Henrissat B."/>
            <person name="Kuo A."/>
            <person name="Liang C."/>
            <person name="Lipzen A."/>
            <person name="Lutzoni F."/>
            <person name="Magnuson J."/>
            <person name="Mondo S."/>
            <person name="Nolan M."/>
            <person name="Ohm R."/>
            <person name="Pangilinan J."/>
            <person name="Park H.-J."/>
            <person name="Ramirez L."/>
            <person name="Alfaro M."/>
            <person name="Sun H."/>
            <person name="Tritt A."/>
            <person name="Yoshinaga Y."/>
            <person name="Zwiers L.-H."/>
            <person name="Turgeon B."/>
            <person name="Goodwin S."/>
            <person name="Spatafora J."/>
            <person name="Crous P."/>
            <person name="Grigoriev I."/>
        </authorList>
    </citation>
    <scope>NUCLEOTIDE SEQUENCE</scope>
    <source>
        <strain evidence="2">CBS 133067</strain>
    </source>
</reference>
<dbReference type="Gene3D" id="3.40.50.720">
    <property type="entry name" value="NAD(P)-binding Rossmann-like Domain"/>
    <property type="match status" value="1"/>
</dbReference>
<dbReference type="AlphaFoldDB" id="A0A9P4M329"/>
<dbReference type="OrthoDB" id="1731983at2759"/>
<evidence type="ECO:0000313" key="2">
    <source>
        <dbReference type="EMBL" id="KAF2092877.1"/>
    </source>
</evidence>
<sequence>MANSQVVHSEGIFHGLPTYPDASGYTNLTAVVTGANGITGYAMVKVLAAAPKRWAKIYCLSRRPPPDYFFSSLGDGAKRVEHVAVDFLSDPNDIAKVLKGKVDKVDHVFFFSYLQPKQEGKPLSMWSNADELAEVNSRLLNNFLTALRKSSLQPKRFMLQTGAKNYAFHIGPATNPSFESDPRVNIETNFYYPQEDSLFEYCRDQNVGWNVVRPSYIIGAAQDSALNHLVGFSIYAAVQAHLKKPMNFPGDYTAWDREHCQSSAMLNSYMEEWTVLNPDAANQAFNMTDCQPFTYGRLWPYLANWYGTSWNPPEPDDSKYKSSVSRYEVTPRGYGPRGVTRFTFNFLDWSEDPEVVKAWGELKQKHGLSLDPFASRDVIFGQVNSCVIGGWPLSMSMHKARKLGWHGFANSYESAFHSLQEMAGMKVIVPMVKSEWTEAL</sequence>
<protein>
    <recommendedName>
        <fullName evidence="1">PRISE-like Rossmann-fold domain-containing protein</fullName>
    </recommendedName>
</protein>
<comment type="caution">
    <text evidence="2">The sequence shown here is derived from an EMBL/GenBank/DDBJ whole genome shotgun (WGS) entry which is preliminary data.</text>
</comment>
<dbReference type="EMBL" id="ML978141">
    <property type="protein sequence ID" value="KAF2092877.1"/>
    <property type="molecule type" value="Genomic_DNA"/>
</dbReference>
<name>A0A9P4M329_9PEZI</name>
<dbReference type="CDD" id="cd08948">
    <property type="entry name" value="5beta-POR_like_SDR_a"/>
    <property type="match status" value="1"/>
</dbReference>
<keyword evidence="3" id="KW-1185">Reference proteome</keyword>
<dbReference type="Pfam" id="PF22917">
    <property type="entry name" value="PRISE"/>
    <property type="match status" value="1"/>
</dbReference>
<gene>
    <name evidence="2" type="ORF">NA57DRAFT_61983</name>
</gene>
<accession>A0A9P4M329</accession>
<proteinExistence type="predicted"/>
<dbReference type="PANTHER" id="PTHR32487:SF29">
    <property type="entry name" value="NAD-DEPENDENT EPIMERASE_DEHYDRATASE DOMAIN-CONTAINING PROTEIN"/>
    <property type="match status" value="1"/>
</dbReference>
<organism evidence="2 3">
    <name type="scientific">Rhizodiscina lignyota</name>
    <dbReference type="NCBI Taxonomy" id="1504668"/>
    <lineage>
        <taxon>Eukaryota</taxon>
        <taxon>Fungi</taxon>
        <taxon>Dikarya</taxon>
        <taxon>Ascomycota</taxon>
        <taxon>Pezizomycotina</taxon>
        <taxon>Dothideomycetes</taxon>
        <taxon>Pleosporomycetidae</taxon>
        <taxon>Aulographales</taxon>
        <taxon>Rhizodiscinaceae</taxon>
        <taxon>Rhizodiscina</taxon>
    </lineage>
</organism>
<dbReference type="InterPro" id="IPR055222">
    <property type="entry name" value="PRISE-like_Rossmann-fold"/>
</dbReference>
<dbReference type="PANTHER" id="PTHR32487">
    <property type="entry name" value="3-OXO-DELTA(4,5)-STEROID 5-BETA-REDUCTASE"/>
    <property type="match status" value="1"/>
</dbReference>
<feature type="domain" description="PRISE-like Rossmann-fold" evidence="1">
    <location>
        <begin position="30"/>
        <end position="308"/>
    </location>
</feature>
<dbReference type="InterPro" id="IPR036291">
    <property type="entry name" value="NAD(P)-bd_dom_sf"/>
</dbReference>
<evidence type="ECO:0000313" key="3">
    <source>
        <dbReference type="Proteomes" id="UP000799772"/>
    </source>
</evidence>
<dbReference type="SUPFAM" id="SSF51735">
    <property type="entry name" value="NAD(P)-binding Rossmann-fold domains"/>
    <property type="match status" value="1"/>
</dbReference>
<dbReference type="Proteomes" id="UP000799772">
    <property type="component" value="Unassembled WGS sequence"/>
</dbReference>
<evidence type="ECO:0000259" key="1">
    <source>
        <dbReference type="Pfam" id="PF22917"/>
    </source>
</evidence>